<dbReference type="AlphaFoldDB" id="A0A380MT82"/>
<keyword evidence="1" id="KW-0732">Signal</keyword>
<feature type="chain" id="PRO_5016690630" evidence="1">
    <location>
        <begin position="37"/>
        <end position="327"/>
    </location>
</feature>
<gene>
    <name evidence="2" type="ORF">NCTC13337_01387</name>
</gene>
<sequence length="327" mass="37991">MKNFFSSSYFFRFYSLKKRLSLFFIINILTLSTAMAEDERDFSISVGRVGTLAEIEQSINDDLQILDNLKDKKYSEELSGMYRLVQQHLLWLFQEMAVNSDYKLLVPSNLEKHPLITIATAPDNNLRWYSWYIPERGTMANFGSVAHFTNTTSRLYHTFNDLSQADFLDACCDIRGDTYRIEKVMVDNEPIYLRFTKKTHSRSLSSHEIKAYKLGYKDPKFLDGATLLPYPLFIEKADQPPTVLIRIELDNITHSTANEEWSFEEDKNTGQAKLHFPLGEQSLKIMQNGSGFDFYQHKETLLPNAFVELNFNGEHFILNPKPIFIKN</sequence>
<dbReference type="OrthoDB" id="877719at2"/>
<evidence type="ECO:0000313" key="3">
    <source>
        <dbReference type="Proteomes" id="UP000254601"/>
    </source>
</evidence>
<proteinExistence type="predicted"/>
<protein>
    <submittedName>
        <fullName evidence="2">Uncharacterized protein</fullName>
    </submittedName>
</protein>
<evidence type="ECO:0000313" key="2">
    <source>
        <dbReference type="EMBL" id="SUO95488.1"/>
    </source>
</evidence>
<accession>A0A380MT82</accession>
<dbReference type="EMBL" id="UHIC01000001">
    <property type="protein sequence ID" value="SUO95488.1"/>
    <property type="molecule type" value="Genomic_DNA"/>
</dbReference>
<keyword evidence="3" id="KW-1185">Reference proteome</keyword>
<reference evidence="2 3" key="1">
    <citation type="submission" date="2018-06" db="EMBL/GenBank/DDBJ databases">
        <authorList>
            <consortium name="Pathogen Informatics"/>
            <person name="Doyle S."/>
        </authorList>
    </citation>
    <scope>NUCLEOTIDE SEQUENCE [LARGE SCALE GENOMIC DNA]</scope>
    <source>
        <strain evidence="2 3">NCTC13337</strain>
    </source>
</reference>
<evidence type="ECO:0000256" key="1">
    <source>
        <dbReference type="SAM" id="SignalP"/>
    </source>
</evidence>
<dbReference type="Proteomes" id="UP000254601">
    <property type="component" value="Unassembled WGS sequence"/>
</dbReference>
<dbReference type="RefSeq" id="WP_072576416.1">
    <property type="nucleotide sequence ID" value="NZ_LWHB01000070.1"/>
</dbReference>
<feature type="signal peptide" evidence="1">
    <location>
        <begin position="1"/>
        <end position="36"/>
    </location>
</feature>
<organism evidence="2 3">
    <name type="scientific">Suttonella ornithocola</name>
    <dbReference type="NCBI Taxonomy" id="279832"/>
    <lineage>
        <taxon>Bacteria</taxon>
        <taxon>Pseudomonadati</taxon>
        <taxon>Pseudomonadota</taxon>
        <taxon>Gammaproteobacteria</taxon>
        <taxon>Cardiobacteriales</taxon>
        <taxon>Cardiobacteriaceae</taxon>
        <taxon>Suttonella</taxon>
    </lineage>
</organism>
<name>A0A380MT82_9GAMM</name>